<accession>A0A0U1M7M4</accession>
<dbReference type="OMA" id="CKVITAE"/>
<dbReference type="CDD" id="cd01079">
    <property type="entry name" value="NAD_bind_m-THF_DH"/>
    <property type="match status" value="1"/>
</dbReference>
<feature type="domain" description="Tetrahydrofolate dehydrogenase/cyclohydrolase catalytic" evidence="14">
    <location>
        <begin position="14"/>
        <end position="119"/>
    </location>
</feature>
<dbReference type="GO" id="GO:0005634">
    <property type="term" value="C:nucleus"/>
    <property type="evidence" value="ECO:0007669"/>
    <property type="project" value="UniProtKB-SubCell"/>
</dbReference>
<evidence type="ECO:0000256" key="5">
    <source>
        <dbReference type="ARBA" id="ARBA00022563"/>
    </source>
</evidence>
<comment type="subunit">
    <text evidence="3">Homodimer.</text>
</comment>
<comment type="subcellular location">
    <subcellularLocation>
        <location evidence="2">Cytoplasm</location>
    </subcellularLocation>
    <subcellularLocation>
        <location evidence="1">Nucleus</location>
    </subcellularLocation>
</comment>
<name>A0A0U1M7M4_TALIS</name>
<sequence>MSSAAPPSCKVVLAKNIANGLLAEVQEGLKTLNKKPHLVGFLANDDPAARMYADWTEKTCHENGYRYSRRDVSKDDIEEAILAANTDSDVDGIIVYYPIFNNRQDQYLQQIVDISKDVEGLSHRYVFNMYQNIRFLDEGSRTQKSILPCTPLAIVKILEYLQIYNTILPFGNRLHGHTICVVNRSEVVGRPLAALLANDGACVYSVDITGVQKFTRGEGLKKRRHEVEEMQGWSIKDAAPLCDVVITGVPGDSYKFDTSLLRGGAVCINFSSEKNFGPDVKDKASIYVPSIGKVTIVVLLRNLLRIIQNRAADGAKPANAVEKPGTLEAGS</sequence>
<dbReference type="InterPro" id="IPR020631">
    <property type="entry name" value="THF_DH/CycHdrlase_NAD-bd_dom"/>
</dbReference>
<dbReference type="GO" id="GO:0006730">
    <property type="term" value="P:one-carbon metabolic process"/>
    <property type="evidence" value="ECO:0007669"/>
    <property type="project" value="UniProtKB-KW"/>
</dbReference>
<dbReference type="PANTHER" id="PTHR48099">
    <property type="entry name" value="C-1-TETRAHYDROFOLATE SYNTHASE, CYTOPLASMIC-RELATED"/>
    <property type="match status" value="1"/>
</dbReference>
<evidence type="ECO:0000313" key="17">
    <source>
        <dbReference type="Proteomes" id="UP000054383"/>
    </source>
</evidence>
<evidence type="ECO:0000259" key="14">
    <source>
        <dbReference type="Pfam" id="PF00763"/>
    </source>
</evidence>
<dbReference type="EMBL" id="CVMT01000010">
    <property type="protein sequence ID" value="CRG91644.1"/>
    <property type="molecule type" value="Genomic_DNA"/>
</dbReference>
<evidence type="ECO:0000313" key="16">
    <source>
        <dbReference type="EMBL" id="CRG91644.1"/>
    </source>
</evidence>
<evidence type="ECO:0000256" key="1">
    <source>
        <dbReference type="ARBA" id="ARBA00004123"/>
    </source>
</evidence>
<evidence type="ECO:0000256" key="7">
    <source>
        <dbReference type="ARBA" id="ARBA00023002"/>
    </source>
</evidence>
<dbReference type="Pfam" id="PF00763">
    <property type="entry name" value="THF_DHG_CYH"/>
    <property type="match status" value="1"/>
</dbReference>
<comment type="function">
    <text evidence="10">Catalyzes oxidation of cytoplasmic one-carbon units for purine biosynthesis.</text>
</comment>
<evidence type="ECO:0000256" key="12">
    <source>
        <dbReference type="ARBA" id="ARBA00066980"/>
    </source>
</evidence>
<evidence type="ECO:0000259" key="15">
    <source>
        <dbReference type="Pfam" id="PF02882"/>
    </source>
</evidence>
<evidence type="ECO:0000256" key="13">
    <source>
        <dbReference type="ARBA" id="ARBA00074830"/>
    </source>
</evidence>
<dbReference type="GO" id="GO:0005829">
    <property type="term" value="C:cytosol"/>
    <property type="evidence" value="ECO:0007669"/>
    <property type="project" value="EnsemblFungi"/>
</dbReference>
<evidence type="ECO:0000256" key="4">
    <source>
        <dbReference type="ARBA" id="ARBA00022490"/>
    </source>
</evidence>
<evidence type="ECO:0000256" key="9">
    <source>
        <dbReference type="ARBA" id="ARBA00023242"/>
    </source>
</evidence>
<dbReference type="OrthoDB" id="41403at2759"/>
<reference evidence="16 17" key="1">
    <citation type="submission" date="2015-04" db="EMBL/GenBank/DDBJ databases">
        <authorList>
            <person name="Syromyatnikov M.Y."/>
            <person name="Popov V.N."/>
        </authorList>
    </citation>
    <scope>NUCLEOTIDE SEQUENCE [LARGE SCALE GENOMIC DNA]</scope>
    <source>
        <strain evidence="16">WF-38-12</strain>
    </source>
</reference>
<protein>
    <recommendedName>
        <fullName evidence="13">Methylenetetrahydrofolate dehydrogenase [NAD(+)]</fullName>
        <ecNumber evidence="12">1.5.1.15</ecNumber>
    </recommendedName>
</protein>
<dbReference type="FunFam" id="3.40.50.720:FF:000255">
    <property type="entry name" value="Methylenetetrahydrofolate dehydrogenase"/>
    <property type="match status" value="1"/>
</dbReference>
<keyword evidence="8" id="KW-0520">NAD</keyword>
<dbReference type="InterPro" id="IPR035812">
    <property type="entry name" value="m-THF_DH_NAD-bd"/>
</dbReference>
<dbReference type="FunFam" id="3.40.50.10860:FF:000012">
    <property type="entry name" value="Methylenetetrahydrofolate dehydrogenase [NAD(+)]"/>
    <property type="match status" value="1"/>
</dbReference>
<dbReference type="InterPro" id="IPR020630">
    <property type="entry name" value="THF_DH/CycHdrlase_cat_dom"/>
</dbReference>
<dbReference type="SUPFAM" id="SSF51735">
    <property type="entry name" value="NAD(P)-binding Rossmann-fold domains"/>
    <property type="match status" value="1"/>
</dbReference>
<dbReference type="Gene3D" id="3.40.50.10860">
    <property type="entry name" value="Leucine Dehydrogenase, chain A, domain 1"/>
    <property type="match status" value="1"/>
</dbReference>
<dbReference type="SUPFAM" id="SSF53223">
    <property type="entry name" value="Aminoacid dehydrogenase-like, N-terminal domain"/>
    <property type="match status" value="1"/>
</dbReference>
<keyword evidence="7" id="KW-0560">Oxidoreductase</keyword>
<gene>
    <name evidence="16" type="ORF">PISL3812_08694</name>
</gene>
<dbReference type="PANTHER" id="PTHR48099:SF3">
    <property type="entry name" value="METHYLENETETRAHYDROFOLATE DEHYDROGENASE [NAD(+)]"/>
    <property type="match status" value="1"/>
</dbReference>
<dbReference type="InterPro" id="IPR000672">
    <property type="entry name" value="THF_DH/CycHdrlase"/>
</dbReference>
<dbReference type="STRING" id="28573.A0A0U1M7M4"/>
<dbReference type="GO" id="GO:0006164">
    <property type="term" value="P:purine nucleotide biosynthetic process"/>
    <property type="evidence" value="ECO:0007669"/>
    <property type="project" value="UniProtKB-KW"/>
</dbReference>
<keyword evidence="6" id="KW-0658">Purine biosynthesis</keyword>
<dbReference type="GO" id="GO:0009396">
    <property type="term" value="P:folic acid-containing compound biosynthetic process"/>
    <property type="evidence" value="ECO:0007669"/>
    <property type="project" value="EnsemblFungi"/>
</dbReference>
<keyword evidence="17" id="KW-1185">Reference proteome</keyword>
<evidence type="ECO:0000256" key="11">
    <source>
        <dbReference type="ARBA" id="ARBA00061364"/>
    </source>
</evidence>
<keyword evidence="4" id="KW-0963">Cytoplasm</keyword>
<dbReference type="Pfam" id="PF02882">
    <property type="entry name" value="THF_DHG_CYH_C"/>
    <property type="match status" value="1"/>
</dbReference>
<keyword evidence="5" id="KW-0554">One-carbon metabolism</keyword>
<dbReference type="EC" id="1.5.1.15" evidence="12"/>
<evidence type="ECO:0000256" key="2">
    <source>
        <dbReference type="ARBA" id="ARBA00004496"/>
    </source>
</evidence>
<dbReference type="AlphaFoldDB" id="A0A0U1M7M4"/>
<dbReference type="Gene3D" id="3.40.50.720">
    <property type="entry name" value="NAD(P)-binding Rossmann-like Domain"/>
    <property type="match status" value="1"/>
</dbReference>
<evidence type="ECO:0000256" key="8">
    <source>
        <dbReference type="ARBA" id="ARBA00023027"/>
    </source>
</evidence>
<feature type="domain" description="Tetrahydrofolate dehydrogenase/cyclohydrolase NAD(P)-binding" evidence="15">
    <location>
        <begin position="148"/>
        <end position="208"/>
    </location>
</feature>
<dbReference type="GO" id="GO:0004488">
    <property type="term" value="F:methylenetetrahydrofolate dehydrogenase (NADP+) activity"/>
    <property type="evidence" value="ECO:0007669"/>
    <property type="project" value="InterPro"/>
</dbReference>
<dbReference type="GO" id="GO:0009113">
    <property type="term" value="P:purine nucleobase biosynthetic process"/>
    <property type="evidence" value="ECO:0007669"/>
    <property type="project" value="EnsemblFungi"/>
</dbReference>
<dbReference type="Proteomes" id="UP000054383">
    <property type="component" value="Unassembled WGS sequence"/>
</dbReference>
<dbReference type="InterPro" id="IPR046346">
    <property type="entry name" value="Aminoacid_DH-like_N_sf"/>
</dbReference>
<dbReference type="InterPro" id="IPR036291">
    <property type="entry name" value="NAD(P)-bd_dom_sf"/>
</dbReference>
<evidence type="ECO:0000256" key="10">
    <source>
        <dbReference type="ARBA" id="ARBA00053076"/>
    </source>
</evidence>
<evidence type="ECO:0000256" key="6">
    <source>
        <dbReference type="ARBA" id="ARBA00022755"/>
    </source>
</evidence>
<keyword evidence="9" id="KW-0539">Nucleus</keyword>
<proteinExistence type="inferred from homology"/>
<organism evidence="16 17">
    <name type="scientific">Talaromyces islandicus</name>
    <name type="common">Penicillium islandicum</name>
    <dbReference type="NCBI Taxonomy" id="28573"/>
    <lineage>
        <taxon>Eukaryota</taxon>
        <taxon>Fungi</taxon>
        <taxon>Dikarya</taxon>
        <taxon>Ascomycota</taxon>
        <taxon>Pezizomycotina</taxon>
        <taxon>Eurotiomycetes</taxon>
        <taxon>Eurotiomycetidae</taxon>
        <taxon>Eurotiales</taxon>
        <taxon>Trichocomaceae</taxon>
        <taxon>Talaromyces</taxon>
        <taxon>Talaromyces sect. Islandici</taxon>
    </lineage>
</organism>
<comment type="similarity">
    <text evidence="11">Belongs to the tetrahydrofolate dehydrogenase/cyclohydrolase family.</text>
</comment>
<dbReference type="GO" id="GO:0004487">
    <property type="term" value="F:methylenetetrahydrofolate dehydrogenase (NAD+) activity"/>
    <property type="evidence" value="ECO:0007669"/>
    <property type="project" value="UniProtKB-EC"/>
</dbReference>
<dbReference type="PRINTS" id="PR00085">
    <property type="entry name" value="THFDHDRGNASE"/>
</dbReference>
<evidence type="ECO:0000256" key="3">
    <source>
        <dbReference type="ARBA" id="ARBA00011738"/>
    </source>
</evidence>